<dbReference type="Proteomes" id="UP001281410">
    <property type="component" value="Unassembled WGS sequence"/>
</dbReference>
<evidence type="ECO:0000259" key="1">
    <source>
        <dbReference type="Pfam" id="PF03372"/>
    </source>
</evidence>
<organism evidence="2 3">
    <name type="scientific">Dipteronia sinensis</name>
    <dbReference type="NCBI Taxonomy" id="43782"/>
    <lineage>
        <taxon>Eukaryota</taxon>
        <taxon>Viridiplantae</taxon>
        <taxon>Streptophyta</taxon>
        <taxon>Embryophyta</taxon>
        <taxon>Tracheophyta</taxon>
        <taxon>Spermatophyta</taxon>
        <taxon>Magnoliopsida</taxon>
        <taxon>eudicotyledons</taxon>
        <taxon>Gunneridae</taxon>
        <taxon>Pentapetalae</taxon>
        <taxon>rosids</taxon>
        <taxon>malvids</taxon>
        <taxon>Sapindales</taxon>
        <taxon>Sapindaceae</taxon>
        <taxon>Hippocastanoideae</taxon>
        <taxon>Acereae</taxon>
        <taxon>Dipteronia</taxon>
    </lineage>
</organism>
<dbReference type="PANTHER" id="PTHR35218:SF9">
    <property type="entry name" value="ENDONUCLEASE_EXONUCLEASE_PHOSPHATASE DOMAIN-CONTAINING PROTEIN"/>
    <property type="match status" value="1"/>
</dbReference>
<sequence>MLTITWNIRGLGKEEKRRKVRSVVLSQKPVVLFIQETKLGVFDNRIKKGLGGVVLTRGVGADAVGLAGGLITLWIEDLVTINYFISNKWCLVLAGVLNKLDKEVVFCNVYTSNLESERRELWGFLINIQQSFTIPWVIGGDFNTFLHAYERRGGDFNKWSARAFNNFNLQAEVVDIPLSGHYNRIIILLRTKNAVNDYLRLSVASRIR</sequence>
<dbReference type="EMBL" id="JANJYJ010000001">
    <property type="protein sequence ID" value="KAK3229101.1"/>
    <property type="molecule type" value="Genomic_DNA"/>
</dbReference>
<feature type="domain" description="Endonuclease/exonuclease/phosphatase" evidence="1">
    <location>
        <begin position="4"/>
        <end position="157"/>
    </location>
</feature>
<dbReference type="SUPFAM" id="SSF56219">
    <property type="entry name" value="DNase I-like"/>
    <property type="match status" value="1"/>
</dbReference>
<dbReference type="InterPro" id="IPR036691">
    <property type="entry name" value="Endo/exonu/phosph_ase_sf"/>
</dbReference>
<name>A0AAE0EI05_9ROSI</name>
<evidence type="ECO:0000313" key="2">
    <source>
        <dbReference type="EMBL" id="KAK3229101.1"/>
    </source>
</evidence>
<dbReference type="Gene3D" id="3.60.10.10">
    <property type="entry name" value="Endonuclease/exonuclease/phosphatase"/>
    <property type="match status" value="1"/>
</dbReference>
<dbReference type="GO" id="GO:0003824">
    <property type="term" value="F:catalytic activity"/>
    <property type="evidence" value="ECO:0007669"/>
    <property type="project" value="InterPro"/>
</dbReference>
<protein>
    <recommendedName>
        <fullName evidence="1">Endonuclease/exonuclease/phosphatase domain-containing protein</fullName>
    </recommendedName>
</protein>
<comment type="caution">
    <text evidence="2">The sequence shown here is derived from an EMBL/GenBank/DDBJ whole genome shotgun (WGS) entry which is preliminary data.</text>
</comment>
<dbReference type="InterPro" id="IPR005135">
    <property type="entry name" value="Endo/exonuclease/phosphatase"/>
</dbReference>
<reference evidence="2" key="1">
    <citation type="journal article" date="2023" name="Plant J.">
        <title>Genome sequences and population genomics provide insights into the demographic history, inbreeding, and mutation load of two 'living fossil' tree species of Dipteronia.</title>
        <authorList>
            <person name="Feng Y."/>
            <person name="Comes H.P."/>
            <person name="Chen J."/>
            <person name="Zhu S."/>
            <person name="Lu R."/>
            <person name="Zhang X."/>
            <person name="Li P."/>
            <person name="Qiu J."/>
            <person name="Olsen K.M."/>
            <person name="Qiu Y."/>
        </authorList>
    </citation>
    <scope>NUCLEOTIDE SEQUENCE</scope>
    <source>
        <strain evidence="2">NBL</strain>
    </source>
</reference>
<gene>
    <name evidence="2" type="ORF">Dsin_000982</name>
</gene>
<evidence type="ECO:0000313" key="3">
    <source>
        <dbReference type="Proteomes" id="UP001281410"/>
    </source>
</evidence>
<dbReference type="PANTHER" id="PTHR35218">
    <property type="entry name" value="RNASE H DOMAIN-CONTAINING PROTEIN"/>
    <property type="match status" value="1"/>
</dbReference>
<dbReference type="AlphaFoldDB" id="A0AAE0EI05"/>
<dbReference type="Pfam" id="PF03372">
    <property type="entry name" value="Exo_endo_phos"/>
    <property type="match status" value="1"/>
</dbReference>
<keyword evidence="3" id="KW-1185">Reference proteome</keyword>
<proteinExistence type="predicted"/>
<accession>A0AAE0EI05</accession>